<dbReference type="EMBL" id="JBHUMA010000006">
    <property type="protein sequence ID" value="MFD2598614.1"/>
    <property type="molecule type" value="Genomic_DNA"/>
</dbReference>
<keyword evidence="2" id="KW-1185">Reference proteome</keyword>
<dbReference type="RefSeq" id="WP_380868660.1">
    <property type="nucleotide sequence ID" value="NZ_JBHUMA010000006.1"/>
</dbReference>
<name>A0ABW5NHJ4_9SPHI</name>
<proteinExistence type="predicted"/>
<dbReference type="Proteomes" id="UP001597393">
    <property type="component" value="Unassembled WGS sequence"/>
</dbReference>
<evidence type="ECO:0000313" key="2">
    <source>
        <dbReference type="Proteomes" id="UP001597393"/>
    </source>
</evidence>
<gene>
    <name evidence="1" type="ORF">ACFSQ3_06580</name>
</gene>
<accession>A0ABW5NHJ4</accession>
<organism evidence="1 2">
    <name type="scientific">Sphingobacterium corticis</name>
    <dbReference type="NCBI Taxonomy" id="1812823"/>
    <lineage>
        <taxon>Bacteria</taxon>
        <taxon>Pseudomonadati</taxon>
        <taxon>Bacteroidota</taxon>
        <taxon>Sphingobacteriia</taxon>
        <taxon>Sphingobacteriales</taxon>
        <taxon>Sphingobacteriaceae</taxon>
        <taxon>Sphingobacterium</taxon>
    </lineage>
</organism>
<reference evidence="2" key="1">
    <citation type="journal article" date="2019" name="Int. J. Syst. Evol. Microbiol.">
        <title>The Global Catalogue of Microorganisms (GCM) 10K type strain sequencing project: providing services to taxonomists for standard genome sequencing and annotation.</title>
        <authorList>
            <consortium name="The Broad Institute Genomics Platform"/>
            <consortium name="The Broad Institute Genome Sequencing Center for Infectious Disease"/>
            <person name="Wu L."/>
            <person name="Ma J."/>
        </authorList>
    </citation>
    <scope>NUCLEOTIDE SEQUENCE [LARGE SCALE GENOMIC DNA]</scope>
    <source>
        <strain evidence="2">KCTC 42248</strain>
    </source>
</reference>
<comment type="caution">
    <text evidence="1">The sequence shown here is derived from an EMBL/GenBank/DDBJ whole genome shotgun (WGS) entry which is preliminary data.</text>
</comment>
<evidence type="ECO:0000313" key="1">
    <source>
        <dbReference type="EMBL" id="MFD2598614.1"/>
    </source>
</evidence>
<sequence length="105" mass="11812">MTTKHNYESASVAIEKLKAEGYEVDYNIEFDELHASATDYKIDQIYRYEGATDPGDESHVYGIQNVKTGSKGIFVAGDISVIEGKKRDIILELDLKARKEEHGED</sequence>
<protein>
    <recommendedName>
        <fullName evidence="3">Phosphoribosylpyrophosphate synthetase</fullName>
    </recommendedName>
</protein>
<evidence type="ECO:0008006" key="3">
    <source>
        <dbReference type="Google" id="ProtNLM"/>
    </source>
</evidence>